<dbReference type="PROSITE" id="PS00330">
    <property type="entry name" value="HEMOLYSIN_CALCIUM"/>
    <property type="match status" value="2"/>
</dbReference>
<accession>A0A4Q1VJX5</accession>
<dbReference type="EMBL" id="MZXW01000013">
    <property type="protein sequence ID" value="RXT50587.1"/>
    <property type="molecule type" value="Genomic_DNA"/>
</dbReference>
<sequence length="724" mass="76607">MGWSDVKNRIKFFGQDTDDLGNPTGLDGMPTTVNGIEPYGLAFSTSTENGATVPTEKADILAALEDLYDHSATARSMLDAATAGEDIWLMKSINGSTSKPGTGTAKIDLESVPEFWWMGSDGKFHQEQLGGNVIHELIHAVYGYDDLRDPTTGLALGNYDHRDYNNPNFDFLGQTVRLQNQIFQERNFEEGYSQVGYDAAFDIAPSLFRKDISYTEGQLIDLAYFDNAGNLAPNVLDLSLRTDSSRDLIIGLAGDDRINGGAGRDYLYGGAGNDTISGGSGDDVIHGGDRTTPLVEDGSDTADYSVGDSHLPVTHGVTVEIDPSAGSSLADVIDGLTPIIVSDDGYGYRDRLFSIEKLMLTAHGDTVLIGAGSDVLLKPLQEIDAGDNGTDEADILDFSGSDGALTVADGKLTGTDISILIKNFEQVIGSSSGDAFNFAGTSVTKVEGGAGDDVITAGDSYAILLGGAGNDTLIAGSAGSILDGGQSDGFLFSGDANHYVGGDGADIFVIGNGADAKNGSSANFIISNAGETDRLVLRLDDSLGFANEQNWTKGIVLNGGVQAIGENGVDPDQLYAGFSNVLVNPTGFDTNSDGIWITETSLDNVRPELGYFQVAYQWYKPESQLFVYVDSSYGKFGVRVDGFENGELGLNFTSVPEPKMSVYDGSQSPSVLTGSWTSYNNAMQSLVESTTLIDLPSPGDPTEGNASPITPFADLAWWPYPLSP</sequence>
<keyword evidence="2" id="KW-1185">Reference proteome</keyword>
<reference evidence="1 2" key="1">
    <citation type="submission" date="2017-03" db="EMBL/GenBank/DDBJ databases">
        <authorList>
            <person name="Safronova V.I."/>
            <person name="Sazanova A.L."/>
            <person name="Chirak E.R."/>
        </authorList>
    </citation>
    <scope>NUCLEOTIDE SEQUENCE [LARGE SCALE GENOMIC DNA]</scope>
    <source>
        <strain evidence="1 2">Opo-243</strain>
    </source>
</reference>
<proteinExistence type="predicted"/>
<dbReference type="RefSeq" id="WP_129268405.1">
    <property type="nucleotide sequence ID" value="NZ_MZXW01000013.1"/>
</dbReference>
<dbReference type="InterPro" id="IPR001343">
    <property type="entry name" value="Hemolysn_Ca-bd"/>
</dbReference>
<dbReference type="Pfam" id="PF00353">
    <property type="entry name" value="HemolysinCabind"/>
    <property type="match status" value="2"/>
</dbReference>
<dbReference type="GO" id="GO:0005509">
    <property type="term" value="F:calcium ion binding"/>
    <property type="evidence" value="ECO:0007669"/>
    <property type="project" value="InterPro"/>
</dbReference>
<evidence type="ECO:0000313" key="2">
    <source>
        <dbReference type="Proteomes" id="UP000290819"/>
    </source>
</evidence>
<dbReference type="PRINTS" id="PR00313">
    <property type="entry name" value="CABNDNGRPT"/>
</dbReference>
<dbReference type="Gene3D" id="2.150.10.10">
    <property type="entry name" value="Serralysin-like metalloprotease, C-terminal"/>
    <property type="match status" value="2"/>
</dbReference>
<dbReference type="SUPFAM" id="SSF51120">
    <property type="entry name" value="beta-Roll"/>
    <property type="match status" value="2"/>
</dbReference>
<dbReference type="OrthoDB" id="7876310at2"/>
<protein>
    <recommendedName>
        <fullName evidence="3">Calcium-binding protein</fullName>
    </recommendedName>
</protein>
<organism evidence="1 2">
    <name type="scientific">Bradyrhizobium betae</name>
    <dbReference type="NCBI Taxonomy" id="244734"/>
    <lineage>
        <taxon>Bacteria</taxon>
        <taxon>Pseudomonadati</taxon>
        <taxon>Pseudomonadota</taxon>
        <taxon>Alphaproteobacteria</taxon>
        <taxon>Hyphomicrobiales</taxon>
        <taxon>Nitrobacteraceae</taxon>
        <taxon>Bradyrhizobium</taxon>
    </lineage>
</organism>
<dbReference type="Proteomes" id="UP000290819">
    <property type="component" value="Unassembled WGS sequence"/>
</dbReference>
<dbReference type="InterPro" id="IPR011049">
    <property type="entry name" value="Serralysin-like_metalloprot_C"/>
</dbReference>
<name>A0A4Q1VJX5_9BRAD</name>
<gene>
    <name evidence="1" type="ORF">B5V03_06235</name>
</gene>
<evidence type="ECO:0000313" key="1">
    <source>
        <dbReference type="EMBL" id="RXT50587.1"/>
    </source>
</evidence>
<dbReference type="AlphaFoldDB" id="A0A4Q1VJX5"/>
<evidence type="ECO:0008006" key="3">
    <source>
        <dbReference type="Google" id="ProtNLM"/>
    </source>
</evidence>
<comment type="caution">
    <text evidence="1">The sequence shown here is derived from an EMBL/GenBank/DDBJ whole genome shotgun (WGS) entry which is preliminary data.</text>
</comment>
<dbReference type="InterPro" id="IPR018511">
    <property type="entry name" value="Hemolysin-typ_Ca-bd_CS"/>
</dbReference>